<organism evidence="1 2">
    <name type="scientific">Rhodophyticola porphyridii</name>
    <dbReference type="NCBI Taxonomy" id="1852017"/>
    <lineage>
        <taxon>Bacteria</taxon>
        <taxon>Pseudomonadati</taxon>
        <taxon>Pseudomonadota</taxon>
        <taxon>Alphaproteobacteria</taxon>
        <taxon>Rhodobacterales</taxon>
        <taxon>Roseobacteraceae</taxon>
        <taxon>Rhodophyticola</taxon>
    </lineage>
</organism>
<evidence type="ECO:0000313" key="2">
    <source>
        <dbReference type="Proteomes" id="UP000281343"/>
    </source>
</evidence>
<evidence type="ECO:0000313" key="1">
    <source>
        <dbReference type="EMBL" id="RMA41574.1"/>
    </source>
</evidence>
<accession>A0A3L9XYH7</accession>
<sequence>MSSETYRFTWEDVEIELTYKPKAFGGAIAHLEVLNKNPEGVPRAAKLLKLYRNLFSLHVENLQSWQQIINRHPDIIHHW</sequence>
<proteinExistence type="predicted"/>
<gene>
    <name evidence="1" type="ORF">D9R08_14855</name>
</gene>
<name>A0A3L9XYH7_9RHOB</name>
<dbReference type="Proteomes" id="UP000281343">
    <property type="component" value="Unassembled WGS sequence"/>
</dbReference>
<comment type="caution">
    <text evidence="1">The sequence shown here is derived from an EMBL/GenBank/DDBJ whole genome shotgun (WGS) entry which is preliminary data.</text>
</comment>
<protein>
    <submittedName>
        <fullName evidence="1">Uncharacterized protein</fullName>
    </submittedName>
</protein>
<reference evidence="1 2" key="1">
    <citation type="submission" date="2018-10" db="EMBL/GenBank/DDBJ databases">
        <authorList>
            <person name="Jung H.S."/>
            <person name="Jeon C.O."/>
        </authorList>
    </citation>
    <scope>NUCLEOTIDE SEQUENCE [LARGE SCALE GENOMIC DNA]</scope>
    <source>
        <strain evidence="1 2">MA-7-27</strain>
    </source>
</reference>
<keyword evidence="2" id="KW-1185">Reference proteome</keyword>
<dbReference type="EMBL" id="RCNT01000007">
    <property type="protein sequence ID" value="RMA41574.1"/>
    <property type="molecule type" value="Genomic_DNA"/>
</dbReference>
<dbReference type="AlphaFoldDB" id="A0A3L9XYH7"/>